<feature type="non-terminal residue" evidence="1">
    <location>
        <position position="61"/>
    </location>
</feature>
<evidence type="ECO:0000313" key="1">
    <source>
        <dbReference type="EMBL" id="SVA51765.1"/>
    </source>
</evidence>
<name>A0A381WGX7_9ZZZZ</name>
<proteinExistence type="predicted"/>
<accession>A0A381WGX7</accession>
<gene>
    <name evidence="1" type="ORF">METZ01_LOCUS104619</name>
</gene>
<organism evidence="1">
    <name type="scientific">marine metagenome</name>
    <dbReference type="NCBI Taxonomy" id="408172"/>
    <lineage>
        <taxon>unclassified sequences</taxon>
        <taxon>metagenomes</taxon>
        <taxon>ecological metagenomes</taxon>
    </lineage>
</organism>
<sequence>MVVPSMAQVVSPMRYSLKSTIQDTFLIEGLQSNVVAEIRIIEVPYVTFMKDSILDTTYSDT</sequence>
<protein>
    <submittedName>
        <fullName evidence="1">Uncharacterized protein</fullName>
    </submittedName>
</protein>
<dbReference type="AlphaFoldDB" id="A0A381WGX7"/>
<dbReference type="EMBL" id="UINC01011778">
    <property type="protein sequence ID" value="SVA51765.1"/>
    <property type="molecule type" value="Genomic_DNA"/>
</dbReference>
<reference evidence="1" key="1">
    <citation type="submission" date="2018-05" db="EMBL/GenBank/DDBJ databases">
        <authorList>
            <person name="Lanie J.A."/>
            <person name="Ng W.-L."/>
            <person name="Kazmierczak K.M."/>
            <person name="Andrzejewski T.M."/>
            <person name="Davidsen T.M."/>
            <person name="Wayne K.J."/>
            <person name="Tettelin H."/>
            <person name="Glass J.I."/>
            <person name="Rusch D."/>
            <person name="Podicherti R."/>
            <person name="Tsui H.-C.T."/>
            <person name="Winkler M.E."/>
        </authorList>
    </citation>
    <scope>NUCLEOTIDE SEQUENCE</scope>
</reference>